<dbReference type="Pfam" id="PF10707">
    <property type="entry name" value="YrbL-PhoP_reg"/>
    <property type="match status" value="1"/>
</dbReference>
<dbReference type="AlphaFoldDB" id="A0A9X2EJE6"/>
<organism evidence="1 2">
    <name type="scientific">Microbulbifer okhotskensis</name>
    <dbReference type="NCBI Taxonomy" id="2926617"/>
    <lineage>
        <taxon>Bacteria</taxon>
        <taxon>Pseudomonadati</taxon>
        <taxon>Pseudomonadota</taxon>
        <taxon>Gammaproteobacteria</taxon>
        <taxon>Cellvibrionales</taxon>
        <taxon>Microbulbiferaceae</taxon>
        <taxon>Microbulbifer</taxon>
    </lineage>
</organism>
<dbReference type="RefSeq" id="WP_252464593.1">
    <property type="nucleotide sequence ID" value="NZ_JALBWM010000008.1"/>
</dbReference>
<sequence length="221" mass="26059">MIDLSQSEPFASGGNRFCYRHPEQPEICVKVMRPGRTAELLGRAPWYKTWRGQSYFDDNLRELEGYNQRVITTGRDGLWLHLPRWYGMQETSLGPAAVTDMILESDGHPAPTLRQYLNKYGLTPEIRTSLREFSEWLLEYEVLTKNLIAHNLVLQKQQGKVQVYLIDGLGCSTFLALPKISSYFAKRYIRRRIERMWLRVEWEISDKEIPWRKYEAEGLRR</sequence>
<comment type="caution">
    <text evidence="1">The sequence shown here is derived from an EMBL/GenBank/DDBJ whole genome shotgun (WGS) entry which is preliminary data.</text>
</comment>
<gene>
    <name evidence="1" type="ORF">MO867_03325</name>
</gene>
<dbReference type="Proteomes" id="UP001139028">
    <property type="component" value="Unassembled WGS sequence"/>
</dbReference>
<keyword evidence="2" id="KW-1185">Reference proteome</keyword>
<name>A0A9X2EJE6_9GAMM</name>
<evidence type="ECO:0000313" key="1">
    <source>
        <dbReference type="EMBL" id="MCO1333364.1"/>
    </source>
</evidence>
<evidence type="ECO:0000313" key="2">
    <source>
        <dbReference type="Proteomes" id="UP001139028"/>
    </source>
</evidence>
<dbReference type="InterPro" id="IPR019647">
    <property type="entry name" value="PhoP_reg_network_YrbL"/>
</dbReference>
<proteinExistence type="predicted"/>
<protein>
    <submittedName>
        <fullName evidence="1">PhoP regulatory network YrbL family protein</fullName>
    </submittedName>
</protein>
<dbReference type="EMBL" id="JALBWM010000008">
    <property type="protein sequence ID" value="MCO1333364.1"/>
    <property type="molecule type" value="Genomic_DNA"/>
</dbReference>
<reference evidence="1" key="1">
    <citation type="journal article" date="2022" name="Arch. Microbiol.">
        <title>Microbulbifer okhotskensis sp. nov., isolated from a deep bottom sediment of the Okhotsk Sea.</title>
        <authorList>
            <person name="Romanenko L."/>
            <person name="Kurilenko V."/>
            <person name="Otstavnykh N."/>
            <person name="Velansky P."/>
            <person name="Isaeva M."/>
            <person name="Mikhailov V."/>
        </authorList>
    </citation>
    <scope>NUCLEOTIDE SEQUENCE</scope>
    <source>
        <strain evidence="1">OS29</strain>
    </source>
</reference>
<accession>A0A9X2EJE6</accession>